<proteinExistence type="predicted"/>
<sequence length="255" mass="28963">MHRGMSYRKPVPAYIPSPPPSPTPQPSGARQIDEQPPVNPLIDNHRLPRLKRLKLPEHWHDAITRARQTYGRNPVPSSDSGLSCSISNDELGTHSASGHASRLVAKVLDPLPRVASPVHFASHSVNIGLGHHRLYRPPTPPRRSDHKLREPDRVNLNQTPILAEPLKPKVVAIPVRQSEGMYTWPIKTMTAEPSSRRESTTMSVSSSDWQLEEFSKSNRNSELPDQPVIWWDKFRWMGDLLKNRLKDFQHHKSLC</sequence>
<evidence type="ECO:0000256" key="1">
    <source>
        <dbReference type="SAM" id="MobiDB-lite"/>
    </source>
</evidence>
<accession>A0AAW0EC03</accession>
<dbReference type="AlphaFoldDB" id="A0AAW0EC03"/>
<dbReference type="EMBL" id="JAWWNJ010000002">
    <property type="protein sequence ID" value="KAK7061788.1"/>
    <property type="molecule type" value="Genomic_DNA"/>
</dbReference>
<name>A0AAW0EC03_9AGAR</name>
<reference evidence="2 3" key="1">
    <citation type="journal article" date="2024" name="J Genomics">
        <title>Draft genome sequencing and assembly of Favolaschia claudopus CIRM-BRFM 2984 isolated from oak limbs.</title>
        <authorList>
            <person name="Navarro D."/>
            <person name="Drula E."/>
            <person name="Chaduli D."/>
            <person name="Cazenave R."/>
            <person name="Ahrendt S."/>
            <person name="Wang J."/>
            <person name="Lipzen A."/>
            <person name="Daum C."/>
            <person name="Barry K."/>
            <person name="Grigoriev I.V."/>
            <person name="Favel A."/>
            <person name="Rosso M.N."/>
            <person name="Martin F."/>
        </authorList>
    </citation>
    <scope>NUCLEOTIDE SEQUENCE [LARGE SCALE GENOMIC DNA]</scope>
    <source>
        <strain evidence="2 3">CIRM-BRFM 2984</strain>
    </source>
</reference>
<gene>
    <name evidence="2" type="ORF">R3P38DRAFT_3251159</name>
</gene>
<feature type="region of interest" description="Disordered" evidence="1">
    <location>
        <begin position="1"/>
        <end position="45"/>
    </location>
</feature>
<evidence type="ECO:0000313" key="2">
    <source>
        <dbReference type="EMBL" id="KAK7061788.1"/>
    </source>
</evidence>
<organism evidence="2 3">
    <name type="scientific">Favolaschia claudopus</name>
    <dbReference type="NCBI Taxonomy" id="2862362"/>
    <lineage>
        <taxon>Eukaryota</taxon>
        <taxon>Fungi</taxon>
        <taxon>Dikarya</taxon>
        <taxon>Basidiomycota</taxon>
        <taxon>Agaricomycotina</taxon>
        <taxon>Agaricomycetes</taxon>
        <taxon>Agaricomycetidae</taxon>
        <taxon>Agaricales</taxon>
        <taxon>Marasmiineae</taxon>
        <taxon>Mycenaceae</taxon>
        <taxon>Favolaschia</taxon>
    </lineage>
</organism>
<dbReference type="Proteomes" id="UP001362999">
    <property type="component" value="Unassembled WGS sequence"/>
</dbReference>
<protein>
    <submittedName>
        <fullName evidence="2">Uncharacterized protein</fullName>
    </submittedName>
</protein>
<evidence type="ECO:0000313" key="3">
    <source>
        <dbReference type="Proteomes" id="UP001362999"/>
    </source>
</evidence>
<comment type="caution">
    <text evidence="2">The sequence shown here is derived from an EMBL/GenBank/DDBJ whole genome shotgun (WGS) entry which is preliminary data.</text>
</comment>
<keyword evidence="3" id="KW-1185">Reference proteome</keyword>
<feature type="compositionally biased region" description="Pro residues" evidence="1">
    <location>
        <begin position="13"/>
        <end position="25"/>
    </location>
</feature>